<feature type="signal peptide" evidence="1">
    <location>
        <begin position="1"/>
        <end position="20"/>
    </location>
</feature>
<proteinExistence type="predicted"/>
<organism evidence="2 3">
    <name type="scientific">Phycomyces blakesleeanus</name>
    <dbReference type="NCBI Taxonomy" id="4837"/>
    <lineage>
        <taxon>Eukaryota</taxon>
        <taxon>Fungi</taxon>
        <taxon>Fungi incertae sedis</taxon>
        <taxon>Mucoromycota</taxon>
        <taxon>Mucoromycotina</taxon>
        <taxon>Mucoromycetes</taxon>
        <taxon>Mucorales</taxon>
        <taxon>Phycomycetaceae</taxon>
        <taxon>Phycomyces</taxon>
    </lineage>
</organism>
<dbReference type="Proteomes" id="UP001448207">
    <property type="component" value="Unassembled WGS sequence"/>
</dbReference>
<sequence>MKLSLFIACTLALLSVSVKADELQDQIDQAQKKFCGGVALSNPSQGQVFSDPTKVTVTVTRVPDAQAKVVNGVDVYSIADNGQVKYLGTPWKGTYALNQQATLTVDISKTAGVTLPSQFEFRVWVHNAAGPDCTLMSKVFKVTSPTHTNADTEAFDNLNVDVGRGCFGLDITKPELGEHVKAAPASLVQIGSDSASHVETYKQLELFKVNLDSREAVKVNDVWTGQENAHQLFTLKTDLSNVQSESNTAYYYKLTADTLHSETCSFYSHPFYIDSA</sequence>
<feature type="chain" id="PRO_5045832850" evidence="1">
    <location>
        <begin position="21"/>
        <end position="276"/>
    </location>
</feature>
<accession>A0ABR3AXG9</accession>
<comment type="caution">
    <text evidence="2">The sequence shown here is derived from an EMBL/GenBank/DDBJ whole genome shotgun (WGS) entry which is preliminary data.</text>
</comment>
<protein>
    <submittedName>
        <fullName evidence="2">Uncharacterized protein</fullName>
    </submittedName>
</protein>
<gene>
    <name evidence="2" type="ORF">J3Q64DRAFT_1679362</name>
</gene>
<evidence type="ECO:0000313" key="2">
    <source>
        <dbReference type="EMBL" id="KAL0084420.1"/>
    </source>
</evidence>
<evidence type="ECO:0000256" key="1">
    <source>
        <dbReference type="SAM" id="SignalP"/>
    </source>
</evidence>
<keyword evidence="1" id="KW-0732">Signal</keyword>
<name>A0ABR3AXG9_PHYBL</name>
<reference evidence="2 3" key="1">
    <citation type="submission" date="2024-04" db="EMBL/GenBank/DDBJ databases">
        <title>Symmetric and asymmetric DNA N6-adenine methylation regulates different biological responses in Mucorales.</title>
        <authorList>
            <consortium name="Lawrence Berkeley National Laboratory"/>
            <person name="Lax C."/>
            <person name="Mondo S.J."/>
            <person name="Osorio-Concepcion M."/>
            <person name="Muszewska A."/>
            <person name="Corrochano-Luque M."/>
            <person name="Gutierrez G."/>
            <person name="Riley R."/>
            <person name="Lipzen A."/>
            <person name="Guo J."/>
            <person name="Hundley H."/>
            <person name="Amirebrahimi M."/>
            <person name="Ng V."/>
            <person name="Lorenzo-Gutierrez D."/>
            <person name="Binder U."/>
            <person name="Yang J."/>
            <person name="Song Y."/>
            <person name="Canovas D."/>
            <person name="Navarro E."/>
            <person name="Freitag M."/>
            <person name="Gabaldon T."/>
            <person name="Grigoriev I.V."/>
            <person name="Corrochano L.M."/>
            <person name="Nicolas F.E."/>
            <person name="Garre V."/>
        </authorList>
    </citation>
    <scope>NUCLEOTIDE SEQUENCE [LARGE SCALE GENOMIC DNA]</scope>
    <source>
        <strain evidence="2 3">L51</strain>
    </source>
</reference>
<evidence type="ECO:0000313" key="3">
    <source>
        <dbReference type="Proteomes" id="UP001448207"/>
    </source>
</evidence>
<keyword evidence="3" id="KW-1185">Reference proteome</keyword>
<dbReference type="EMBL" id="JBCLYO010000012">
    <property type="protein sequence ID" value="KAL0084420.1"/>
    <property type="molecule type" value="Genomic_DNA"/>
</dbReference>